<keyword evidence="2" id="KW-1185">Reference proteome</keyword>
<protein>
    <submittedName>
        <fullName evidence="1">6991_t:CDS:1</fullName>
    </submittedName>
</protein>
<organism evidence="1 2">
    <name type="scientific">Ambispora gerdemannii</name>
    <dbReference type="NCBI Taxonomy" id="144530"/>
    <lineage>
        <taxon>Eukaryota</taxon>
        <taxon>Fungi</taxon>
        <taxon>Fungi incertae sedis</taxon>
        <taxon>Mucoromycota</taxon>
        <taxon>Glomeromycotina</taxon>
        <taxon>Glomeromycetes</taxon>
        <taxon>Archaeosporales</taxon>
        <taxon>Ambisporaceae</taxon>
        <taxon>Ambispora</taxon>
    </lineage>
</organism>
<evidence type="ECO:0000313" key="1">
    <source>
        <dbReference type="EMBL" id="CAG8700321.1"/>
    </source>
</evidence>
<proteinExistence type="predicted"/>
<dbReference type="Proteomes" id="UP000789831">
    <property type="component" value="Unassembled WGS sequence"/>
</dbReference>
<feature type="non-terminal residue" evidence="1">
    <location>
        <position position="1"/>
    </location>
</feature>
<name>A0A9N9HQI1_9GLOM</name>
<comment type="caution">
    <text evidence="1">The sequence shown here is derived from an EMBL/GenBank/DDBJ whole genome shotgun (WGS) entry which is preliminary data.</text>
</comment>
<dbReference type="AlphaFoldDB" id="A0A9N9HQI1"/>
<evidence type="ECO:0000313" key="2">
    <source>
        <dbReference type="Proteomes" id="UP000789831"/>
    </source>
</evidence>
<feature type="non-terminal residue" evidence="1">
    <location>
        <position position="52"/>
    </location>
</feature>
<reference evidence="1" key="1">
    <citation type="submission" date="2021-06" db="EMBL/GenBank/DDBJ databases">
        <authorList>
            <person name="Kallberg Y."/>
            <person name="Tangrot J."/>
            <person name="Rosling A."/>
        </authorList>
    </citation>
    <scope>NUCLEOTIDE SEQUENCE</scope>
    <source>
        <strain evidence="1">MT106</strain>
    </source>
</reference>
<accession>A0A9N9HQI1</accession>
<dbReference type="EMBL" id="CAJVPL010017930">
    <property type="protein sequence ID" value="CAG8700321.1"/>
    <property type="molecule type" value="Genomic_DNA"/>
</dbReference>
<dbReference type="OrthoDB" id="2477733at2759"/>
<gene>
    <name evidence="1" type="ORF">AGERDE_LOCUS13475</name>
</gene>
<sequence>KSETQKYSLSQLLQEFSWKYTSWPAPQQAAARNELSKLIKEPSTLLLDPIVQ</sequence>